<dbReference type="Proteomes" id="UP000244741">
    <property type="component" value="Segment"/>
</dbReference>
<evidence type="ECO:0000313" key="2">
    <source>
        <dbReference type="Proteomes" id="UP000244741"/>
    </source>
</evidence>
<evidence type="ECO:0000313" key="1">
    <source>
        <dbReference type="EMBL" id="AVR75902.1"/>
    </source>
</evidence>
<keyword evidence="2" id="KW-1185">Reference proteome</keyword>
<protein>
    <submittedName>
        <fullName evidence="1">Uncharacterized protein</fullName>
    </submittedName>
</protein>
<name>A0A2R4ALI3_9CAUD</name>
<dbReference type="Pfam" id="PF26092">
    <property type="entry name" value="T4_Y16D"/>
    <property type="match status" value="1"/>
</dbReference>
<sequence length="101" mass="11627">MHSFPRKVVCAANRITFKDGRVFILVGVRHWDPLMREQADWIGLKESGRSVIAKEEQGFLDQWRVFMDREEAMQVVLASGQPFDIERNGGSGQELYSEGVW</sequence>
<dbReference type="InterPro" id="IPR058630">
    <property type="entry name" value="T4_Y16D"/>
</dbReference>
<gene>
    <name evidence="1" type="ORF">AhSzq1_9</name>
</gene>
<organism evidence="1 2">
    <name type="scientific">Aeromonas phage AhSzq-1</name>
    <dbReference type="NCBI Taxonomy" id="2138298"/>
    <lineage>
        <taxon>Viruses</taxon>
        <taxon>Duplodnaviria</taxon>
        <taxon>Heunggongvirae</taxon>
        <taxon>Uroviricota</taxon>
        <taxon>Caudoviricetes</taxon>
        <taxon>Demerecviridae</taxon>
        <taxon>Shenzhenvirus</taxon>
        <taxon>Shenzhenvirus AhSzq1</taxon>
    </lineage>
</organism>
<dbReference type="EMBL" id="MG676224">
    <property type="protein sequence ID" value="AVR75902.1"/>
    <property type="molecule type" value="Genomic_DNA"/>
</dbReference>
<reference evidence="1 2" key="1">
    <citation type="submission" date="2017-12" db="EMBL/GenBank/DDBJ databases">
        <title>Genomic characterization of T5-related Aeromonas hydrophila phages AhSzq-1 and AhSzw-1 and proposal to be two new species.</title>
        <authorList>
            <person name="Chen L."/>
            <person name="Yuan S."/>
            <person name="Ma Y."/>
        </authorList>
    </citation>
    <scope>NUCLEOTIDE SEQUENCE [LARGE SCALE GENOMIC DNA]</scope>
    <source>
        <strain evidence="1">Seawater</strain>
    </source>
</reference>
<proteinExistence type="predicted"/>
<accession>A0A2R4ALI3</accession>